<evidence type="ECO:0000313" key="1">
    <source>
        <dbReference type="EMBL" id="KAF2723493.1"/>
    </source>
</evidence>
<keyword evidence="2" id="KW-1185">Reference proteome</keyword>
<dbReference type="Proteomes" id="UP000799441">
    <property type="component" value="Unassembled WGS sequence"/>
</dbReference>
<dbReference type="AlphaFoldDB" id="A0A9P4US77"/>
<dbReference type="OrthoDB" id="3050608at2759"/>
<evidence type="ECO:0000313" key="2">
    <source>
        <dbReference type="Proteomes" id="UP000799441"/>
    </source>
</evidence>
<reference evidence="1" key="1">
    <citation type="journal article" date="2020" name="Stud. Mycol.">
        <title>101 Dothideomycetes genomes: a test case for predicting lifestyles and emergence of pathogens.</title>
        <authorList>
            <person name="Haridas S."/>
            <person name="Albert R."/>
            <person name="Binder M."/>
            <person name="Bloem J."/>
            <person name="Labutti K."/>
            <person name="Salamov A."/>
            <person name="Andreopoulos B."/>
            <person name="Baker S."/>
            <person name="Barry K."/>
            <person name="Bills G."/>
            <person name="Bluhm B."/>
            <person name="Cannon C."/>
            <person name="Castanera R."/>
            <person name="Culley D."/>
            <person name="Daum C."/>
            <person name="Ezra D."/>
            <person name="Gonzalez J."/>
            <person name="Henrissat B."/>
            <person name="Kuo A."/>
            <person name="Liang C."/>
            <person name="Lipzen A."/>
            <person name="Lutzoni F."/>
            <person name="Magnuson J."/>
            <person name="Mondo S."/>
            <person name="Nolan M."/>
            <person name="Ohm R."/>
            <person name="Pangilinan J."/>
            <person name="Park H.-J."/>
            <person name="Ramirez L."/>
            <person name="Alfaro M."/>
            <person name="Sun H."/>
            <person name="Tritt A."/>
            <person name="Yoshinaga Y."/>
            <person name="Zwiers L.-H."/>
            <person name="Turgeon B."/>
            <person name="Goodwin S."/>
            <person name="Spatafora J."/>
            <person name="Crous P."/>
            <person name="Grigoriev I."/>
        </authorList>
    </citation>
    <scope>NUCLEOTIDE SEQUENCE</scope>
    <source>
        <strain evidence="1">CBS 116435</strain>
    </source>
</reference>
<comment type="caution">
    <text evidence="1">The sequence shown here is derived from an EMBL/GenBank/DDBJ whole genome shotgun (WGS) entry which is preliminary data.</text>
</comment>
<name>A0A9P4US77_9PEZI</name>
<dbReference type="EMBL" id="MU003776">
    <property type="protein sequence ID" value="KAF2723493.1"/>
    <property type="molecule type" value="Genomic_DNA"/>
</dbReference>
<protein>
    <submittedName>
        <fullName evidence="1">Uncharacterized protein</fullName>
    </submittedName>
</protein>
<gene>
    <name evidence="1" type="ORF">K431DRAFT_282945</name>
</gene>
<accession>A0A9P4US77</accession>
<sequence>MNANNNSRGNEDYFDKALDAVEKKAGQMTGHNIDPNKYREKNEKLTDKLRGFFEKKTGKKVPSKFSN</sequence>
<organism evidence="1 2">
    <name type="scientific">Polychaeton citri CBS 116435</name>
    <dbReference type="NCBI Taxonomy" id="1314669"/>
    <lineage>
        <taxon>Eukaryota</taxon>
        <taxon>Fungi</taxon>
        <taxon>Dikarya</taxon>
        <taxon>Ascomycota</taxon>
        <taxon>Pezizomycotina</taxon>
        <taxon>Dothideomycetes</taxon>
        <taxon>Dothideomycetidae</taxon>
        <taxon>Capnodiales</taxon>
        <taxon>Capnodiaceae</taxon>
        <taxon>Polychaeton</taxon>
    </lineage>
</organism>
<proteinExistence type="predicted"/>